<sequence length="180" mass="21344">MPLNLEKIEKTITSMDRTYDANFGEWIRNEENCKIIAYHLKKYIMDYPAHDFVVVLKWIVKDWTLRSIIILTKMMIITDLEESLERKMDILQGLIFTWNPVFIAEFVVSVSRMLSNTTKKTFVLGLFEEFEKERIKLVVEQMGNKIEDGIKAVLMRSMSDSNRKKRSVKRKRLLEAYNIL</sequence>
<dbReference type="HOGENOM" id="CLU_1496650_0_0_1"/>
<dbReference type="AlphaFoldDB" id="L2GWD2"/>
<dbReference type="InParanoid" id="L2GWD2"/>
<dbReference type="GeneID" id="19878761"/>
<dbReference type="STRING" id="948595.L2GWD2"/>
<dbReference type="VEuPathDB" id="MicrosporidiaDB:VCUG_00878"/>
<protein>
    <submittedName>
        <fullName evidence="1">Uncharacterized protein</fullName>
    </submittedName>
</protein>
<dbReference type="EMBL" id="GL877414">
    <property type="protein sequence ID" value="ELA47677.1"/>
    <property type="molecule type" value="Genomic_DNA"/>
</dbReference>
<dbReference type="OrthoDB" id="2158148at2759"/>
<gene>
    <name evidence="1" type="ORF">VCUG_00878</name>
</gene>
<reference evidence="2" key="1">
    <citation type="submission" date="2011-03" db="EMBL/GenBank/DDBJ databases">
        <title>The genome sequence of Vavraia culicis strain floridensis.</title>
        <authorList>
            <consortium name="The Broad Institute Genome Sequencing Platform"/>
            <person name="Cuomo C."/>
            <person name="Becnel J."/>
            <person name="Sanscrainte N."/>
            <person name="Young S.K."/>
            <person name="Zeng Q."/>
            <person name="Gargeya S."/>
            <person name="Fitzgerald M."/>
            <person name="Haas B."/>
            <person name="Abouelleil A."/>
            <person name="Alvarado L."/>
            <person name="Arachchi H.M."/>
            <person name="Berlin A."/>
            <person name="Chapman S.B."/>
            <person name="Gearin G."/>
            <person name="Goldberg J."/>
            <person name="Griggs A."/>
            <person name="Gujja S."/>
            <person name="Hansen M."/>
            <person name="Heiman D."/>
            <person name="Howarth C."/>
            <person name="Larimer J."/>
            <person name="Lui A."/>
            <person name="MacDonald P.J.P."/>
            <person name="McCowen C."/>
            <person name="Montmayeur A."/>
            <person name="Murphy C."/>
            <person name="Neiman D."/>
            <person name="Pearson M."/>
            <person name="Priest M."/>
            <person name="Roberts A."/>
            <person name="Saif S."/>
            <person name="Shea T."/>
            <person name="Sisk P."/>
            <person name="Stolte C."/>
            <person name="Sykes S."/>
            <person name="Wortman J."/>
            <person name="Nusbaum C."/>
            <person name="Birren B."/>
        </authorList>
    </citation>
    <scope>NUCLEOTIDE SEQUENCE [LARGE SCALE GENOMIC DNA]</scope>
    <source>
        <strain evidence="2">floridensis</strain>
    </source>
</reference>
<proteinExistence type="predicted"/>
<dbReference type="RefSeq" id="XP_008073898.1">
    <property type="nucleotide sequence ID" value="XM_008075707.1"/>
</dbReference>
<name>L2GWD2_VAVCU</name>
<evidence type="ECO:0000313" key="2">
    <source>
        <dbReference type="Proteomes" id="UP000011081"/>
    </source>
</evidence>
<accession>L2GWD2</accession>
<dbReference type="OMA" id="KWIVKDW"/>
<organism evidence="1 2">
    <name type="scientific">Vavraia culicis (isolate floridensis)</name>
    <name type="common">Microsporidian parasite</name>
    <dbReference type="NCBI Taxonomy" id="948595"/>
    <lineage>
        <taxon>Eukaryota</taxon>
        <taxon>Fungi</taxon>
        <taxon>Fungi incertae sedis</taxon>
        <taxon>Microsporidia</taxon>
        <taxon>Pleistophoridae</taxon>
        <taxon>Vavraia</taxon>
    </lineage>
</organism>
<dbReference type="Proteomes" id="UP000011081">
    <property type="component" value="Unassembled WGS sequence"/>
</dbReference>
<keyword evidence="2" id="KW-1185">Reference proteome</keyword>
<evidence type="ECO:0000313" key="1">
    <source>
        <dbReference type="EMBL" id="ELA47677.1"/>
    </source>
</evidence>